<dbReference type="Gene3D" id="3.30.450.20">
    <property type="entry name" value="PAS domain"/>
    <property type="match status" value="1"/>
</dbReference>
<dbReference type="PANTHER" id="PTHR32089:SF112">
    <property type="entry name" value="LYSOZYME-LIKE PROTEIN-RELATED"/>
    <property type="match status" value="1"/>
</dbReference>
<gene>
    <name evidence="16" type="ordered locus">Slit_0546</name>
</gene>
<feature type="domain" description="HAMP" evidence="15">
    <location>
        <begin position="358"/>
        <end position="410"/>
    </location>
</feature>
<dbReference type="SUPFAM" id="SSF55785">
    <property type="entry name" value="PYP-like sensor domain (PAS domain)"/>
    <property type="match status" value="1"/>
</dbReference>
<dbReference type="GO" id="GO:0007165">
    <property type="term" value="P:signal transduction"/>
    <property type="evidence" value="ECO:0007669"/>
    <property type="project" value="UniProtKB-KW"/>
</dbReference>
<keyword evidence="9 11" id="KW-0807">Transducer</keyword>
<feature type="compositionally biased region" description="Basic and acidic residues" evidence="12">
    <location>
        <begin position="666"/>
        <end position="676"/>
    </location>
</feature>
<keyword evidence="8" id="KW-0472">Membrane</keyword>
<evidence type="ECO:0000313" key="17">
    <source>
        <dbReference type="Proteomes" id="UP000001625"/>
    </source>
</evidence>
<dbReference type="SMART" id="SM00283">
    <property type="entry name" value="MA"/>
    <property type="match status" value="1"/>
</dbReference>
<dbReference type="HOGENOM" id="CLU_000445_107_26_4"/>
<dbReference type="InterPro" id="IPR000014">
    <property type="entry name" value="PAS"/>
</dbReference>
<dbReference type="Pfam" id="PF00015">
    <property type="entry name" value="MCPsignal"/>
    <property type="match status" value="1"/>
</dbReference>
<feature type="compositionally biased region" description="Polar residues" evidence="12">
    <location>
        <begin position="654"/>
        <end position="665"/>
    </location>
</feature>
<dbReference type="CDD" id="cd00130">
    <property type="entry name" value="PAS"/>
    <property type="match status" value="1"/>
</dbReference>
<evidence type="ECO:0000256" key="12">
    <source>
        <dbReference type="SAM" id="MobiDB-lite"/>
    </source>
</evidence>
<dbReference type="STRING" id="580332.Slit_0546"/>
<dbReference type="AlphaFoldDB" id="D5CMV0"/>
<dbReference type="FunFam" id="3.30.450.20:FF:000046">
    <property type="entry name" value="Aerotaxis sensor receptor"/>
    <property type="match status" value="1"/>
</dbReference>
<dbReference type="PANTHER" id="PTHR32089">
    <property type="entry name" value="METHYL-ACCEPTING CHEMOTAXIS PROTEIN MCPB"/>
    <property type="match status" value="1"/>
</dbReference>
<evidence type="ECO:0000256" key="10">
    <source>
        <dbReference type="ARBA" id="ARBA00029447"/>
    </source>
</evidence>
<dbReference type="NCBIfam" id="TIGR00229">
    <property type="entry name" value="sensory_box"/>
    <property type="match status" value="1"/>
</dbReference>
<keyword evidence="2" id="KW-1003">Cell membrane</keyword>
<reference evidence="16 17" key="1">
    <citation type="submission" date="2010-03" db="EMBL/GenBank/DDBJ databases">
        <title>Complete sequence of Sideroxydans lithotrophicus ES-1.</title>
        <authorList>
            <consortium name="US DOE Joint Genome Institute"/>
            <person name="Lucas S."/>
            <person name="Copeland A."/>
            <person name="Lapidus A."/>
            <person name="Cheng J.-F."/>
            <person name="Bruce D."/>
            <person name="Goodwin L."/>
            <person name="Pitluck S."/>
            <person name="Munk A.C."/>
            <person name="Detter J.C."/>
            <person name="Han C."/>
            <person name="Tapia R."/>
            <person name="Larimer F."/>
            <person name="Land M."/>
            <person name="Hauser L."/>
            <person name="Kyrpides N."/>
            <person name="Ivanova N."/>
            <person name="Emerson D."/>
            <person name="Woyke T."/>
        </authorList>
    </citation>
    <scope>NUCLEOTIDE SEQUENCE [LARGE SCALE GENOMIC DNA]</scope>
    <source>
        <strain evidence="16 17">ES-1</strain>
    </source>
</reference>
<dbReference type="InterPro" id="IPR004089">
    <property type="entry name" value="MCPsignal_dom"/>
</dbReference>
<evidence type="ECO:0000256" key="9">
    <source>
        <dbReference type="ARBA" id="ARBA00023224"/>
    </source>
</evidence>
<feature type="domain" description="Methyl-accepting transducer" evidence="13">
    <location>
        <begin position="415"/>
        <end position="651"/>
    </location>
</feature>
<keyword evidence="6" id="KW-0812">Transmembrane</keyword>
<dbReference type="KEGG" id="slt:Slit_0546"/>
<sequence length="692" mass="76120">MHNKNADVSQKEKPFPAGAVLISKTDTKGVITYCNDAFVDISGYTREELIGQNHNIVRHPDMPPQAFKWLWDTLKSERPWRGMVKNRCKNGDHYWVRATVAPVIENGTITGYVSVRRPPTRQQVAEAEALYRELGRTGAEVVSKYERFKFKNWSLAGKLQFSIQTTLIVVLTFAQIFISANLREESKALAEERGTQTANQIIDSFNMLMVTGQISDTGNRELLIKKFSSGMNIKSVQMVRAKPVVDLYGAGLPQERVKDDAQRQAMEGKQPVMTFGKDAKGDLILRVITPYEASKNFHGTDCTTCHQAAEGTVLGASDVVIDLQQDYDRIHRMEMQTILGQIALQIFLYFFIGYCVRQYVRIPANSVRKEFRDIMEGNLDGELDISIHDEMGVLLCEIQTMQSYLRTMVDEIVTPVKKMQERIGEVDSKVSVVANNAVTEQDHIQQIAATMEQFSQSVVEVANMAADSLKDARAMQQIVDENNRNMELNIVATGKVATTVQSSSKTIADLSVSIQRIGVIANAIKEIAEQTNLLALNAAIEAARAGEQGRGFAVVADEVRKLAERTAASTKDIALTIAEINAVSDAAVKSMQGAVTEVEGGITLIRKNGEGLKRIMSAAQNVSERVDHIAAASKEQSEAGESVAKSLESISGLVDNNTQSAQDTKSATEELAKSADELSKAGYPLTKCAISK</sequence>
<evidence type="ECO:0000256" key="1">
    <source>
        <dbReference type="ARBA" id="ARBA00004429"/>
    </source>
</evidence>
<dbReference type="InterPro" id="IPR013655">
    <property type="entry name" value="PAS_fold_3"/>
</dbReference>
<dbReference type="EMBL" id="CP001965">
    <property type="protein sequence ID" value="ADE10786.1"/>
    <property type="molecule type" value="Genomic_DNA"/>
</dbReference>
<feature type="region of interest" description="Disordered" evidence="12">
    <location>
        <begin position="654"/>
        <end position="676"/>
    </location>
</feature>
<dbReference type="Proteomes" id="UP000001625">
    <property type="component" value="Chromosome"/>
</dbReference>
<dbReference type="InterPro" id="IPR003660">
    <property type="entry name" value="HAMP_dom"/>
</dbReference>
<dbReference type="PROSITE" id="PS50112">
    <property type="entry name" value="PAS"/>
    <property type="match status" value="1"/>
</dbReference>
<dbReference type="eggNOG" id="COG0840">
    <property type="taxonomic scope" value="Bacteria"/>
</dbReference>
<feature type="domain" description="PAS" evidence="14">
    <location>
        <begin position="26"/>
        <end position="61"/>
    </location>
</feature>
<dbReference type="RefSeq" id="WP_013028685.1">
    <property type="nucleotide sequence ID" value="NC_013959.1"/>
</dbReference>
<keyword evidence="5" id="KW-0997">Cell inner membrane</keyword>
<organism evidence="16 17">
    <name type="scientific">Sideroxydans lithotrophicus (strain ES-1)</name>
    <dbReference type="NCBI Taxonomy" id="580332"/>
    <lineage>
        <taxon>Bacteria</taxon>
        <taxon>Pseudomonadati</taxon>
        <taxon>Pseudomonadota</taxon>
        <taxon>Betaproteobacteria</taxon>
        <taxon>Nitrosomonadales</taxon>
        <taxon>Gallionellaceae</taxon>
        <taxon>Sideroxydans</taxon>
    </lineage>
</organism>
<comment type="subcellular location">
    <subcellularLocation>
        <location evidence="1">Cell inner membrane</location>
        <topology evidence="1">Multi-pass membrane protein</topology>
    </subcellularLocation>
</comment>
<evidence type="ECO:0000256" key="7">
    <source>
        <dbReference type="ARBA" id="ARBA00022989"/>
    </source>
</evidence>
<evidence type="ECO:0000256" key="4">
    <source>
        <dbReference type="ARBA" id="ARBA00022500"/>
    </source>
</evidence>
<evidence type="ECO:0000259" key="15">
    <source>
        <dbReference type="PROSITE" id="PS50885"/>
    </source>
</evidence>
<evidence type="ECO:0000259" key="14">
    <source>
        <dbReference type="PROSITE" id="PS50112"/>
    </source>
</evidence>
<dbReference type="PROSITE" id="PS50111">
    <property type="entry name" value="CHEMOTAXIS_TRANSDUC_2"/>
    <property type="match status" value="1"/>
</dbReference>
<evidence type="ECO:0000313" key="16">
    <source>
        <dbReference type="EMBL" id="ADE10786.1"/>
    </source>
</evidence>
<protein>
    <submittedName>
        <fullName evidence="16">Methyl-accepting chemotaxis sensory transducer with Pas/Pac sensor</fullName>
    </submittedName>
</protein>
<evidence type="ECO:0000256" key="3">
    <source>
        <dbReference type="ARBA" id="ARBA00022481"/>
    </source>
</evidence>
<dbReference type="SMART" id="SM00086">
    <property type="entry name" value="PAC"/>
    <property type="match status" value="1"/>
</dbReference>
<evidence type="ECO:0000256" key="2">
    <source>
        <dbReference type="ARBA" id="ARBA00022475"/>
    </source>
</evidence>
<dbReference type="InterPro" id="IPR035965">
    <property type="entry name" value="PAS-like_dom_sf"/>
</dbReference>
<evidence type="ECO:0000256" key="6">
    <source>
        <dbReference type="ARBA" id="ARBA00022692"/>
    </source>
</evidence>
<evidence type="ECO:0000256" key="11">
    <source>
        <dbReference type="PROSITE-ProRule" id="PRU00284"/>
    </source>
</evidence>
<dbReference type="GO" id="GO:0005886">
    <property type="term" value="C:plasma membrane"/>
    <property type="evidence" value="ECO:0007669"/>
    <property type="project" value="UniProtKB-SubCell"/>
</dbReference>
<keyword evidence="17" id="KW-1185">Reference proteome</keyword>
<accession>D5CMV0</accession>
<dbReference type="CDD" id="cd11386">
    <property type="entry name" value="MCP_signal"/>
    <property type="match status" value="1"/>
</dbReference>
<keyword evidence="3" id="KW-0488">Methylation</keyword>
<dbReference type="FunFam" id="1.10.287.950:FF:000001">
    <property type="entry name" value="Methyl-accepting chemotaxis sensory transducer"/>
    <property type="match status" value="1"/>
</dbReference>
<evidence type="ECO:0000256" key="8">
    <source>
        <dbReference type="ARBA" id="ARBA00023136"/>
    </source>
</evidence>
<dbReference type="SMART" id="SM00091">
    <property type="entry name" value="PAS"/>
    <property type="match status" value="1"/>
</dbReference>
<keyword evidence="4" id="KW-0145">Chemotaxis</keyword>
<proteinExistence type="inferred from homology"/>
<keyword evidence="7" id="KW-1133">Transmembrane helix</keyword>
<evidence type="ECO:0000256" key="5">
    <source>
        <dbReference type="ARBA" id="ARBA00022519"/>
    </source>
</evidence>
<dbReference type="GO" id="GO:0052131">
    <property type="term" value="P:positive aerotaxis"/>
    <property type="evidence" value="ECO:0007669"/>
    <property type="project" value="UniProtKB-ARBA"/>
</dbReference>
<dbReference type="Gene3D" id="1.10.287.950">
    <property type="entry name" value="Methyl-accepting chemotaxis protein"/>
    <property type="match status" value="1"/>
</dbReference>
<dbReference type="Pfam" id="PF08447">
    <property type="entry name" value="PAS_3"/>
    <property type="match status" value="1"/>
</dbReference>
<dbReference type="InterPro" id="IPR001610">
    <property type="entry name" value="PAC"/>
</dbReference>
<evidence type="ECO:0000259" key="13">
    <source>
        <dbReference type="PROSITE" id="PS50111"/>
    </source>
</evidence>
<comment type="similarity">
    <text evidence="10">Belongs to the methyl-accepting chemotaxis (MCP) protein family.</text>
</comment>
<dbReference type="OrthoDB" id="9813966at2"/>
<name>D5CMV0_SIDLE</name>
<dbReference type="SUPFAM" id="SSF58104">
    <property type="entry name" value="Methyl-accepting chemotaxis protein (MCP) signaling domain"/>
    <property type="match status" value="1"/>
</dbReference>
<dbReference type="PROSITE" id="PS50885">
    <property type="entry name" value="HAMP"/>
    <property type="match status" value="1"/>
</dbReference>